<keyword evidence="1" id="KW-0472">Membrane</keyword>
<feature type="transmembrane region" description="Helical" evidence="1">
    <location>
        <begin position="167"/>
        <end position="185"/>
    </location>
</feature>
<evidence type="ECO:0000313" key="4">
    <source>
        <dbReference type="Proteomes" id="UP000617979"/>
    </source>
</evidence>
<feature type="transmembrane region" description="Helical" evidence="1">
    <location>
        <begin position="37"/>
        <end position="57"/>
    </location>
</feature>
<dbReference type="Pfam" id="PF02517">
    <property type="entry name" value="Rce1-like"/>
    <property type="match status" value="1"/>
</dbReference>
<proteinExistence type="predicted"/>
<reference evidence="4" key="1">
    <citation type="journal article" date="2019" name="Int. J. Syst. Evol. Microbiol.">
        <title>The Global Catalogue of Microorganisms (GCM) 10K type strain sequencing project: providing services to taxonomists for standard genome sequencing and annotation.</title>
        <authorList>
            <consortium name="The Broad Institute Genomics Platform"/>
            <consortium name="The Broad Institute Genome Sequencing Center for Infectious Disease"/>
            <person name="Wu L."/>
            <person name="Ma J."/>
        </authorList>
    </citation>
    <scope>NUCLEOTIDE SEQUENCE [LARGE SCALE GENOMIC DNA]</scope>
    <source>
        <strain evidence="4">CGMCC 1.12404</strain>
    </source>
</reference>
<dbReference type="Proteomes" id="UP000617979">
    <property type="component" value="Unassembled WGS sequence"/>
</dbReference>
<evidence type="ECO:0000256" key="1">
    <source>
        <dbReference type="SAM" id="Phobius"/>
    </source>
</evidence>
<evidence type="ECO:0000259" key="2">
    <source>
        <dbReference type="Pfam" id="PF02517"/>
    </source>
</evidence>
<protein>
    <recommendedName>
        <fullName evidence="2">CAAX prenyl protease 2/Lysostaphin resistance protein A-like domain-containing protein</fullName>
    </recommendedName>
</protein>
<feature type="transmembrane region" description="Helical" evidence="1">
    <location>
        <begin position="132"/>
        <end position="155"/>
    </location>
</feature>
<feature type="transmembrane region" description="Helical" evidence="1">
    <location>
        <begin position="87"/>
        <end position="112"/>
    </location>
</feature>
<feature type="transmembrane region" description="Helical" evidence="1">
    <location>
        <begin position="223"/>
        <end position="242"/>
    </location>
</feature>
<dbReference type="EMBL" id="BMEX01000003">
    <property type="protein sequence ID" value="GGA39178.1"/>
    <property type="molecule type" value="Genomic_DNA"/>
</dbReference>
<accession>A0ABQ1G956</accession>
<name>A0ABQ1G956_9BACL</name>
<comment type="caution">
    <text evidence="3">The sequence shown here is derived from an EMBL/GenBank/DDBJ whole genome shotgun (WGS) entry which is preliminary data.</text>
</comment>
<sequence>MKQGRLIFLLTFLCFIGVVGGIPYVNELIREEGNPDLIWIFLVQSTILAFLASWIGVRLSAQTGLDVPVMRWLLYRNAKPEGMTRKFFHSVLLGLGIGLLIIMADTFIFSSFHSSLGDSPVISPWKGLAASLYGGIFEEVLCRFLVMNLIVWLLIKLSRKQARSYHYWMGIIFSALFFGIFHLEATSAAFGSLTVPLILRATILNGIPGVLFGWLFWRWGLSYAMLAHLCTDLFLHVIWVALI</sequence>
<keyword evidence="1" id="KW-1133">Transmembrane helix</keyword>
<organism evidence="3 4">
    <name type="scientific">Kroppenstedtia guangzhouensis</name>
    <dbReference type="NCBI Taxonomy" id="1274356"/>
    <lineage>
        <taxon>Bacteria</taxon>
        <taxon>Bacillati</taxon>
        <taxon>Bacillota</taxon>
        <taxon>Bacilli</taxon>
        <taxon>Bacillales</taxon>
        <taxon>Thermoactinomycetaceae</taxon>
        <taxon>Kroppenstedtia</taxon>
    </lineage>
</organism>
<keyword evidence="1" id="KW-0812">Transmembrane</keyword>
<keyword evidence="4" id="KW-1185">Reference proteome</keyword>
<gene>
    <name evidence="3" type="ORF">GCM10007416_10200</name>
</gene>
<evidence type="ECO:0000313" key="3">
    <source>
        <dbReference type="EMBL" id="GGA39178.1"/>
    </source>
</evidence>
<feature type="transmembrane region" description="Helical" evidence="1">
    <location>
        <begin position="197"/>
        <end position="216"/>
    </location>
</feature>
<feature type="domain" description="CAAX prenyl protease 2/Lysostaphin resistance protein A-like" evidence="2">
    <location>
        <begin position="124"/>
        <end position="233"/>
    </location>
</feature>
<dbReference type="RefSeq" id="WP_188430574.1">
    <property type="nucleotide sequence ID" value="NZ_BMEX01000003.1"/>
</dbReference>
<dbReference type="InterPro" id="IPR003675">
    <property type="entry name" value="Rce1/LyrA-like_dom"/>
</dbReference>